<gene>
    <name evidence="6" type="ORF">KIN_40810</name>
</gene>
<dbReference type="PANTHER" id="PTHR30055">
    <property type="entry name" value="HTH-TYPE TRANSCRIPTIONAL REGULATOR RUTR"/>
    <property type="match status" value="1"/>
</dbReference>
<dbReference type="Pfam" id="PF13305">
    <property type="entry name" value="TetR_C_33"/>
    <property type="match status" value="1"/>
</dbReference>
<dbReference type="Proteomes" id="UP000436822">
    <property type="component" value="Unassembled WGS sequence"/>
</dbReference>
<dbReference type="InterPro" id="IPR001647">
    <property type="entry name" value="HTH_TetR"/>
</dbReference>
<dbReference type="InterPro" id="IPR009057">
    <property type="entry name" value="Homeodomain-like_sf"/>
</dbReference>
<dbReference type="PROSITE" id="PS50977">
    <property type="entry name" value="HTH_TETR_2"/>
    <property type="match status" value="1"/>
</dbReference>
<evidence type="ECO:0000256" key="1">
    <source>
        <dbReference type="ARBA" id="ARBA00023015"/>
    </source>
</evidence>
<proteinExistence type="predicted"/>
<comment type="caution">
    <text evidence="6">The sequence shown here is derived from an EMBL/GenBank/DDBJ whole genome shotgun (WGS) entry which is preliminary data.</text>
</comment>
<dbReference type="InterPro" id="IPR036271">
    <property type="entry name" value="Tet_transcr_reg_TetR-rel_C_sf"/>
</dbReference>
<evidence type="ECO:0000256" key="4">
    <source>
        <dbReference type="PROSITE-ProRule" id="PRU00335"/>
    </source>
</evidence>
<dbReference type="EMBL" id="BLJE01000007">
    <property type="protein sequence ID" value="GFE67007.1"/>
    <property type="molecule type" value="Genomic_DNA"/>
</dbReference>
<dbReference type="SUPFAM" id="SSF48498">
    <property type="entry name" value="Tetracyclin repressor-like, C-terminal domain"/>
    <property type="match status" value="1"/>
</dbReference>
<keyword evidence="1" id="KW-0805">Transcription regulation</keyword>
<keyword evidence="2 4" id="KW-0238">DNA-binding</keyword>
<keyword evidence="7" id="KW-1185">Reference proteome</keyword>
<dbReference type="InterPro" id="IPR050109">
    <property type="entry name" value="HTH-type_TetR-like_transc_reg"/>
</dbReference>
<accession>A0A6N6JM14</accession>
<dbReference type="GO" id="GO:0000976">
    <property type="term" value="F:transcription cis-regulatory region binding"/>
    <property type="evidence" value="ECO:0007669"/>
    <property type="project" value="TreeGrafter"/>
</dbReference>
<organism evidence="6 7">
    <name type="scientific">Litoreibacter roseus</name>
    <dbReference type="NCBI Taxonomy" id="2601869"/>
    <lineage>
        <taxon>Bacteria</taxon>
        <taxon>Pseudomonadati</taxon>
        <taxon>Pseudomonadota</taxon>
        <taxon>Alphaproteobacteria</taxon>
        <taxon>Rhodobacterales</taxon>
        <taxon>Roseobacteraceae</taxon>
        <taxon>Litoreibacter</taxon>
    </lineage>
</organism>
<dbReference type="AlphaFoldDB" id="A0A6N6JM14"/>
<dbReference type="InterPro" id="IPR025996">
    <property type="entry name" value="MT1864/Rv1816-like_C"/>
</dbReference>
<evidence type="ECO:0000259" key="5">
    <source>
        <dbReference type="PROSITE" id="PS50977"/>
    </source>
</evidence>
<evidence type="ECO:0000313" key="6">
    <source>
        <dbReference type="EMBL" id="GFE67007.1"/>
    </source>
</evidence>
<dbReference type="SUPFAM" id="SSF46689">
    <property type="entry name" value="Homeodomain-like"/>
    <property type="match status" value="1"/>
</dbReference>
<dbReference type="Pfam" id="PF00440">
    <property type="entry name" value="TetR_N"/>
    <property type="match status" value="1"/>
</dbReference>
<reference evidence="6 7" key="1">
    <citation type="submission" date="2019-12" db="EMBL/GenBank/DDBJ databases">
        <title>Litoreibacter badius sp. nov., a novel bacteriochlorophyll a-containing bacterium in the genus Litoreibacter.</title>
        <authorList>
            <person name="Kanamuro M."/>
            <person name="Takabe Y."/>
            <person name="Mori K."/>
            <person name="Takaichi S."/>
            <person name="Hanada S."/>
        </authorList>
    </citation>
    <scope>NUCLEOTIDE SEQUENCE [LARGE SCALE GENOMIC DNA]</scope>
    <source>
        <strain evidence="6 7">K6</strain>
    </source>
</reference>
<sequence length="190" mass="20386">MRAKVLDYAVEQVRRGGLEALSVAAIARALKVSTAAPYKHFPNRAALVHAVGAHGMQDLGKAMAEAAQPKNGSERVVAIGKAYLSFARKEPNLFATMFGEAMTDLKTIEADALRSAGHDTFAVLRKEVAIVLDVDFDAPIAGETAYALWSMVHGQSVLALDNRDAVVGDVINTEKVMRQMTLRILVAGPQ</sequence>
<evidence type="ECO:0000313" key="7">
    <source>
        <dbReference type="Proteomes" id="UP000436822"/>
    </source>
</evidence>
<feature type="DNA-binding region" description="H-T-H motif" evidence="4">
    <location>
        <begin position="22"/>
        <end position="41"/>
    </location>
</feature>
<dbReference type="GO" id="GO:0003700">
    <property type="term" value="F:DNA-binding transcription factor activity"/>
    <property type="evidence" value="ECO:0007669"/>
    <property type="project" value="TreeGrafter"/>
</dbReference>
<dbReference type="PANTHER" id="PTHR30055:SF220">
    <property type="entry name" value="TETR-FAMILY REGULATORY PROTEIN"/>
    <property type="match status" value="1"/>
</dbReference>
<feature type="domain" description="HTH tetR-type" evidence="5">
    <location>
        <begin position="1"/>
        <end position="59"/>
    </location>
</feature>
<keyword evidence="3" id="KW-0804">Transcription</keyword>
<name>A0A6N6JM14_9RHOB</name>
<evidence type="ECO:0000256" key="3">
    <source>
        <dbReference type="ARBA" id="ARBA00023163"/>
    </source>
</evidence>
<dbReference type="Gene3D" id="1.10.357.10">
    <property type="entry name" value="Tetracycline Repressor, domain 2"/>
    <property type="match status" value="1"/>
</dbReference>
<protein>
    <recommendedName>
        <fullName evidence="5">HTH tetR-type domain-containing protein</fullName>
    </recommendedName>
</protein>
<evidence type="ECO:0000256" key="2">
    <source>
        <dbReference type="ARBA" id="ARBA00023125"/>
    </source>
</evidence>